<dbReference type="AlphaFoldDB" id="A0A151GQX8"/>
<evidence type="ECO:0000313" key="5">
    <source>
        <dbReference type="EMBL" id="KYK59402.1"/>
    </source>
</evidence>
<dbReference type="InParanoid" id="A0A151GQX8"/>
<proteinExistence type="predicted"/>
<dbReference type="InterPro" id="IPR000757">
    <property type="entry name" value="Beta-glucanase-like"/>
</dbReference>
<sequence length="753" mass="78946">MARPHPPAERSPDLAKATDSRAGPLLTEPDLTRLDSPPPPPLLLPVTMAYSLVTSYVGESLLSGFNWIDYPDPSHGYVSYQNRPNAEALGLFSVDETTGVVRLGVDHNRTYGLNEGRPSIRLESKEAYNSGLFIADFLHMPPSQCGLWPAFWAYGTNWPHGGEIDIIEGANTAHQNLISAHTADGCTVEAGVEAMSAGRLLSQECAVGTLNVGCGYVPPADDGTTYGDGFNAAGGGVYAMLWDDSYIKVWHFARNEIPSDIHAKDPTPEKWKRPDAVFGGASCQPDSFFKDMSIVININFCGDWGNAVWGKSDTCNEYAPTCPEYVANNPSAFSNAYWDVQYIEAYQFSAVPLTESTTTPTGSTTTTVSESKKTTMSEPKTTSDEPTTTSTITVTSTKTKTITASASATGTSSAVVTGSATGSAAEPSSSPANPAQVNGFASLGCFGSTTGFSTFRQALDSADMAIEKCVDACKLTSSTFAGLFNRTCYCADTLDAGTRARSADESGGCTIPCPGDSDEFCGGLADARSSNMTSLNMLRSRRAHLARRAISSGHLLTMYRAVAKNETRPHVPPPMAPNNRVKLTGADKLAATAVRAKLPLHTGSAKTGKGTGSKIKSVKLSGTSVVAIELHGDKDCDCEADKTRTRAHKQTKPTAGSKQGAGSKSTALVVAPSPAEVNKAALVPAVVKNSKVLASEPCETAVVGRAINGTTNRNLTVKQPAVVLAGAKSIHGSSLALAAASFGAAALALIVLL</sequence>
<dbReference type="GO" id="GO:0004553">
    <property type="term" value="F:hydrolase activity, hydrolyzing O-glycosyl compounds"/>
    <property type="evidence" value="ECO:0007669"/>
    <property type="project" value="InterPro"/>
</dbReference>
<dbReference type="PANTHER" id="PTHR10963:SF24">
    <property type="entry name" value="GLYCOSIDASE C21B10.07-RELATED"/>
    <property type="match status" value="1"/>
</dbReference>
<dbReference type="SMART" id="SM00321">
    <property type="entry name" value="WSC"/>
    <property type="match status" value="1"/>
</dbReference>
<feature type="compositionally biased region" description="Basic and acidic residues" evidence="1">
    <location>
        <begin position="1"/>
        <end position="19"/>
    </location>
</feature>
<evidence type="ECO:0000313" key="6">
    <source>
        <dbReference type="Proteomes" id="UP000076580"/>
    </source>
</evidence>
<keyword evidence="2" id="KW-1133">Transmembrane helix</keyword>
<reference evidence="5 6" key="1">
    <citation type="journal article" date="2016" name="Sci. Rep.">
        <title>Insights into Adaptations to a Near-Obligate Nematode Endoparasitic Lifestyle from the Finished Genome of Drechmeria coniospora.</title>
        <authorList>
            <person name="Zhang L."/>
            <person name="Zhou Z."/>
            <person name="Guo Q."/>
            <person name="Fokkens L."/>
            <person name="Miskei M."/>
            <person name="Pocsi I."/>
            <person name="Zhang W."/>
            <person name="Chen M."/>
            <person name="Wang L."/>
            <person name="Sun Y."/>
            <person name="Donzelli B.G."/>
            <person name="Gibson D.M."/>
            <person name="Nelson D.R."/>
            <person name="Luo J.G."/>
            <person name="Rep M."/>
            <person name="Liu H."/>
            <person name="Yang S."/>
            <person name="Wang J."/>
            <person name="Krasnoff S.B."/>
            <person name="Xu Y."/>
            <person name="Molnar I."/>
            <person name="Lin M."/>
        </authorList>
    </citation>
    <scope>NUCLEOTIDE SEQUENCE [LARGE SCALE GENOMIC DNA]</scope>
    <source>
        <strain evidence="5 6">ARSEF 6962</strain>
    </source>
</reference>
<dbReference type="SUPFAM" id="SSF49899">
    <property type="entry name" value="Concanavalin A-like lectins/glucanases"/>
    <property type="match status" value="1"/>
</dbReference>
<dbReference type="PROSITE" id="PS51212">
    <property type="entry name" value="WSC"/>
    <property type="match status" value="1"/>
</dbReference>
<feature type="region of interest" description="Disordered" evidence="1">
    <location>
        <begin position="1"/>
        <end position="38"/>
    </location>
</feature>
<evidence type="ECO:0000259" key="3">
    <source>
        <dbReference type="PROSITE" id="PS51212"/>
    </source>
</evidence>
<dbReference type="EMBL" id="LAYC01000001">
    <property type="protein sequence ID" value="KYK59402.1"/>
    <property type="molecule type" value="Genomic_DNA"/>
</dbReference>
<feature type="transmembrane region" description="Helical" evidence="2">
    <location>
        <begin position="734"/>
        <end position="752"/>
    </location>
</feature>
<dbReference type="Gene3D" id="2.60.120.200">
    <property type="match status" value="1"/>
</dbReference>
<dbReference type="PANTHER" id="PTHR10963">
    <property type="entry name" value="GLYCOSYL HYDROLASE-RELATED"/>
    <property type="match status" value="1"/>
</dbReference>
<dbReference type="RefSeq" id="XP_040658754.1">
    <property type="nucleotide sequence ID" value="XM_040797871.1"/>
</dbReference>
<feature type="region of interest" description="Disordered" evidence="1">
    <location>
        <begin position="644"/>
        <end position="665"/>
    </location>
</feature>
<dbReference type="Proteomes" id="UP000076580">
    <property type="component" value="Chromosome 01"/>
</dbReference>
<dbReference type="GeneID" id="63713175"/>
<feature type="domain" description="GH16" evidence="4">
    <location>
        <begin position="32"/>
        <end position="351"/>
    </location>
</feature>
<evidence type="ECO:0000256" key="2">
    <source>
        <dbReference type="SAM" id="Phobius"/>
    </source>
</evidence>
<dbReference type="Pfam" id="PF01822">
    <property type="entry name" value="WSC"/>
    <property type="match status" value="1"/>
</dbReference>
<feature type="region of interest" description="Disordered" evidence="1">
    <location>
        <begin position="354"/>
        <end position="392"/>
    </location>
</feature>
<dbReference type="InterPro" id="IPR002889">
    <property type="entry name" value="WSC_carb-bd"/>
</dbReference>
<dbReference type="STRING" id="98403.A0A151GQX8"/>
<keyword evidence="2" id="KW-0812">Transmembrane</keyword>
<keyword evidence="2" id="KW-0472">Membrane</keyword>
<dbReference type="InterPro" id="IPR013320">
    <property type="entry name" value="ConA-like_dom_sf"/>
</dbReference>
<evidence type="ECO:0000256" key="1">
    <source>
        <dbReference type="SAM" id="MobiDB-lite"/>
    </source>
</evidence>
<feature type="compositionally biased region" description="Polar residues" evidence="1">
    <location>
        <begin position="652"/>
        <end position="665"/>
    </location>
</feature>
<keyword evidence="6" id="KW-1185">Reference proteome</keyword>
<gene>
    <name evidence="5" type="ORF">DCS_00532</name>
</gene>
<name>A0A151GQX8_DRECN</name>
<dbReference type="PROSITE" id="PS51762">
    <property type="entry name" value="GH16_2"/>
    <property type="match status" value="1"/>
</dbReference>
<dbReference type="InterPro" id="IPR050546">
    <property type="entry name" value="Glycosyl_Hydrlase_16"/>
</dbReference>
<protein>
    <submittedName>
        <fullName evidence="5">Uncharacterized protein</fullName>
    </submittedName>
</protein>
<accession>A0A151GQX8</accession>
<organism evidence="5 6">
    <name type="scientific">Drechmeria coniospora</name>
    <name type="common">Nematophagous fungus</name>
    <name type="synonym">Meria coniospora</name>
    <dbReference type="NCBI Taxonomy" id="98403"/>
    <lineage>
        <taxon>Eukaryota</taxon>
        <taxon>Fungi</taxon>
        <taxon>Dikarya</taxon>
        <taxon>Ascomycota</taxon>
        <taxon>Pezizomycotina</taxon>
        <taxon>Sordariomycetes</taxon>
        <taxon>Hypocreomycetidae</taxon>
        <taxon>Hypocreales</taxon>
        <taxon>Ophiocordycipitaceae</taxon>
        <taxon>Drechmeria</taxon>
    </lineage>
</organism>
<dbReference type="CDD" id="cd02181">
    <property type="entry name" value="GH16_fungal_Lam16A_glucanase"/>
    <property type="match status" value="1"/>
</dbReference>
<dbReference type="GO" id="GO:0009251">
    <property type="term" value="P:glucan catabolic process"/>
    <property type="evidence" value="ECO:0007669"/>
    <property type="project" value="TreeGrafter"/>
</dbReference>
<evidence type="ECO:0000259" key="4">
    <source>
        <dbReference type="PROSITE" id="PS51762"/>
    </source>
</evidence>
<dbReference type="Pfam" id="PF26113">
    <property type="entry name" value="GH16_XgeA"/>
    <property type="match status" value="1"/>
</dbReference>
<comment type="caution">
    <text evidence="5">The sequence shown here is derived from an EMBL/GenBank/DDBJ whole genome shotgun (WGS) entry which is preliminary data.</text>
</comment>
<feature type="compositionally biased region" description="Low complexity" evidence="1">
    <location>
        <begin position="354"/>
        <end position="369"/>
    </location>
</feature>
<feature type="domain" description="WSC" evidence="3">
    <location>
        <begin position="439"/>
        <end position="534"/>
    </location>
</feature>